<accession>A0A264VM04</accession>
<name>A0A264VM04_PRORE</name>
<evidence type="ECO:0000313" key="2">
    <source>
        <dbReference type="Proteomes" id="UP000216001"/>
    </source>
</evidence>
<dbReference type="EMBL" id="NOWC01000040">
    <property type="protein sequence ID" value="OZS72309.1"/>
    <property type="molecule type" value="Genomic_DNA"/>
</dbReference>
<protein>
    <submittedName>
        <fullName evidence="1">Uncharacterized protein</fullName>
    </submittedName>
</protein>
<sequence>MFTDISAAIEEARWSRVRNGYDYAVVQIERGIMKAHQLRWLGANSKLRIMFSTKDDGNGAVLPEVR</sequence>
<reference evidence="1 2" key="1">
    <citation type="submission" date="2017-07" db="EMBL/GenBank/DDBJ databases">
        <title>blaIMP-27 on transferable plasmids in Proteus mirabilis and Providencia rettgeri.</title>
        <authorList>
            <person name="Potter R."/>
        </authorList>
    </citation>
    <scope>NUCLEOTIDE SEQUENCE [LARGE SCALE GENOMIC DNA]</scope>
    <source>
        <strain evidence="1 2">PR1</strain>
    </source>
</reference>
<dbReference type="AlphaFoldDB" id="A0A264VM04"/>
<comment type="caution">
    <text evidence="1">The sequence shown here is derived from an EMBL/GenBank/DDBJ whole genome shotgun (WGS) entry which is preliminary data.</text>
</comment>
<gene>
    <name evidence="1" type="ORF">CHI95_22665</name>
</gene>
<evidence type="ECO:0000313" key="1">
    <source>
        <dbReference type="EMBL" id="OZS72309.1"/>
    </source>
</evidence>
<proteinExistence type="predicted"/>
<organism evidence="1 2">
    <name type="scientific">Providencia rettgeri</name>
    <dbReference type="NCBI Taxonomy" id="587"/>
    <lineage>
        <taxon>Bacteria</taxon>
        <taxon>Pseudomonadati</taxon>
        <taxon>Pseudomonadota</taxon>
        <taxon>Gammaproteobacteria</taxon>
        <taxon>Enterobacterales</taxon>
        <taxon>Morganellaceae</taxon>
        <taxon>Providencia</taxon>
    </lineage>
</organism>
<dbReference type="Proteomes" id="UP000216001">
    <property type="component" value="Unassembled WGS sequence"/>
</dbReference>